<dbReference type="PATRIC" id="fig|821.40.peg.1998"/>
<protein>
    <submittedName>
        <fullName evidence="3">Outer membrane receptor protein-like, mostly Fe transport</fullName>
    </submittedName>
</protein>
<dbReference type="SUPFAM" id="SSF56935">
    <property type="entry name" value="Porins"/>
    <property type="match status" value="1"/>
</dbReference>
<proteinExistence type="predicted"/>
<reference evidence="4" key="1">
    <citation type="submission" date="2015-10" db="EMBL/GenBank/DDBJ databases">
        <title>Extensive mobilome-driven genome diversification in gut-associated Bacteroides vulgatus mpk.</title>
        <authorList>
            <person name="Beier S."/>
            <person name="Lange A."/>
            <person name="Huson D.H."/>
            <person name="Frick J.-S."/>
            <person name="Autenrieth I.B."/>
        </authorList>
    </citation>
    <scope>NUCLEOTIDE SEQUENCE [LARGE SCALE GENOMIC DNA]</scope>
    <source>
        <strain evidence="4">mpk</strain>
    </source>
</reference>
<keyword evidence="3" id="KW-0675">Receptor</keyword>
<reference evidence="3 4" key="2">
    <citation type="journal article" date="2016" name="Genome Biol. Evol.">
        <title>Extensive mobilome-driven genome diversification in mouse gut-associated Bacteroides vulgatus mpk.</title>
        <authorList>
            <person name="Lange A."/>
            <person name="Beier S."/>
            <person name="Steimle A."/>
            <person name="Autenrieth I.B."/>
            <person name="Huson D.H."/>
            <person name="Frick J.S."/>
        </authorList>
    </citation>
    <scope>NUCLEOTIDE SEQUENCE [LARGE SCALE GENOMIC DNA]</scope>
    <source>
        <strain evidence="4">mpk</strain>
    </source>
</reference>
<dbReference type="Pfam" id="PF14905">
    <property type="entry name" value="OMP_b-brl_3"/>
    <property type="match status" value="1"/>
</dbReference>
<evidence type="ECO:0000313" key="3">
    <source>
        <dbReference type="EMBL" id="ALK84279.1"/>
    </source>
</evidence>
<dbReference type="EMBL" id="CP013020">
    <property type="protein sequence ID" value="ALK84279.1"/>
    <property type="molecule type" value="Genomic_DNA"/>
</dbReference>
<evidence type="ECO:0000313" key="4">
    <source>
        <dbReference type="Proteomes" id="UP000061587"/>
    </source>
</evidence>
<keyword evidence="1" id="KW-0732">Signal</keyword>
<name>A0A0P0LIV8_PHOVU</name>
<dbReference type="AlphaFoldDB" id="A0A0P0LIV8"/>
<feature type="signal peptide" evidence="1">
    <location>
        <begin position="1"/>
        <end position="26"/>
    </location>
</feature>
<feature type="domain" description="Outer membrane protein beta-barrel" evidence="2">
    <location>
        <begin position="299"/>
        <end position="678"/>
    </location>
</feature>
<gene>
    <name evidence="3" type="ORF">BvMPK_1674</name>
</gene>
<feature type="chain" id="PRO_5006050253" evidence="1">
    <location>
        <begin position="27"/>
        <end position="698"/>
    </location>
</feature>
<dbReference type="Proteomes" id="UP000061587">
    <property type="component" value="Chromosome"/>
</dbReference>
<organism evidence="3 4">
    <name type="scientific">Phocaeicola vulgatus</name>
    <name type="common">Bacteroides vulgatus</name>
    <dbReference type="NCBI Taxonomy" id="821"/>
    <lineage>
        <taxon>Bacteria</taxon>
        <taxon>Pseudomonadati</taxon>
        <taxon>Bacteroidota</taxon>
        <taxon>Bacteroidia</taxon>
        <taxon>Bacteroidales</taxon>
        <taxon>Bacteroidaceae</taxon>
        <taxon>Phocaeicola</taxon>
    </lineage>
</organism>
<sequence length="698" mass="80051">MDTKNKTMMRTVIIFCLCLSAFAAQAQNDVNYTYMDSLFQQLPEVLVKGERPVVKAERGKLVYDLPRMVERLPVNNAYEAVKELPGIVEQDGNLTLGGRSITLVVNGKVSTLDKDDLKSVLQNTPVSRLEKAEIMYAAPARYRIRGAMVNVVLKSNIGQKPSWSGEVAAMYEQSRREDIAGRGNLLYTSRRFSADVMYSYGFKHTTFGLDKQSWHTMAGDVHELDLKTEAKGYGGRHNLRLGADYDFGKKNLLSVVYNTQYRYGQDCTKMRGTAHSDKTDDGDRQLHNVAADYQSSFGLSAGMDFLFFSNPSQTFLEKDMQDVSRTLNYDSNQRINRWLFYANQLHSLQGGTEINYGVKYTATHDNSYQFYRDGETGALIPDNSEKLLRKEYTLNMYTGASHSFGKKFSAEISLAAELYHAGERHSWMLYPTVNTTYTPADGHTLQMSFTSNRKYPAYWQLQPIIQYVDSYTEAHGNPDLKPSSNYSLDLNYLYKNRYMIGVNYNYTPDYFVQLPYQLPDRLAEVNQFVNYDFQKRWTIQTMASYKVSTWWNGRIFAFGLFSHDKNSHFHDIAFNRHKFSVILNTTNTFILSKKPNIIGTLAGFYQSRAIQGVYNLSPICNVSTSLQWASPDGKTKVILKGNDILNTSNMTTRLAWGQQRNRTEMNWDNRSFTFSFLYKFGGYKEKKRTDVDTKRLGR</sequence>
<evidence type="ECO:0000256" key="1">
    <source>
        <dbReference type="SAM" id="SignalP"/>
    </source>
</evidence>
<evidence type="ECO:0000259" key="2">
    <source>
        <dbReference type="Pfam" id="PF14905"/>
    </source>
</evidence>
<dbReference type="InterPro" id="IPR041700">
    <property type="entry name" value="OMP_b-brl_3"/>
</dbReference>
<accession>A0A0P0LIV8</accession>